<dbReference type="InterPro" id="IPR013763">
    <property type="entry name" value="Cyclin-like_dom"/>
</dbReference>
<dbReference type="SUPFAM" id="SSF47954">
    <property type="entry name" value="Cyclin-like"/>
    <property type="match status" value="2"/>
</dbReference>
<evidence type="ECO:0000256" key="3">
    <source>
        <dbReference type="ARBA" id="ARBA00022723"/>
    </source>
</evidence>
<dbReference type="InterPro" id="IPR036915">
    <property type="entry name" value="Cyclin-like_sf"/>
</dbReference>
<evidence type="ECO:0000256" key="1">
    <source>
        <dbReference type="ARBA" id="ARBA00004123"/>
    </source>
</evidence>
<dbReference type="Proteomes" id="UP000887566">
    <property type="component" value="Unplaced"/>
</dbReference>
<dbReference type="PANTHER" id="PTHR11618:SF4">
    <property type="entry name" value="TRANSCRIPTION FACTOR IIIB 90 KDA SUBUNIT"/>
    <property type="match status" value="1"/>
</dbReference>
<feature type="region of interest" description="Disordered" evidence="14">
    <location>
        <begin position="527"/>
        <end position="593"/>
    </location>
</feature>
<feature type="domain" description="TFIIB-type" evidence="15">
    <location>
        <begin position="1"/>
        <end position="32"/>
    </location>
</feature>
<dbReference type="GO" id="GO:0001006">
    <property type="term" value="F:RNA polymerase III type 3 promoter sequence-specific DNA binding"/>
    <property type="evidence" value="ECO:0007669"/>
    <property type="project" value="TreeGrafter"/>
</dbReference>
<feature type="compositionally biased region" description="Basic residues" evidence="14">
    <location>
        <begin position="480"/>
        <end position="489"/>
    </location>
</feature>
<dbReference type="GO" id="GO:0000995">
    <property type="term" value="F:RNA polymerase III general transcription initiation factor activity"/>
    <property type="evidence" value="ECO:0007669"/>
    <property type="project" value="TreeGrafter"/>
</dbReference>
<feature type="compositionally biased region" description="Basic and acidic residues" evidence="14">
    <location>
        <begin position="462"/>
        <end position="479"/>
    </location>
</feature>
<keyword evidence="4" id="KW-0677">Repeat</keyword>
<dbReference type="GO" id="GO:0000126">
    <property type="term" value="C:transcription factor TFIIIB complex"/>
    <property type="evidence" value="ECO:0007669"/>
    <property type="project" value="TreeGrafter"/>
</dbReference>
<evidence type="ECO:0000256" key="2">
    <source>
        <dbReference type="ARBA" id="ARBA00010857"/>
    </source>
</evidence>
<dbReference type="InterPro" id="IPR013137">
    <property type="entry name" value="Znf_TFIIB"/>
</dbReference>
<dbReference type="WBParaSite" id="PSAMB.scaffold5346size19103.g26418.t1">
    <property type="protein sequence ID" value="PSAMB.scaffold5346size19103.g26418.t1"/>
    <property type="gene ID" value="PSAMB.scaffold5346size19103.g26418"/>
</dbReference>
<feature type="region of interest" description="Disordered" evidence="14">
    <location>
        <begin position="371"/>
        <end position="392"/>
    </location>
</feature>
<dbReference type="SUPFAM" id="SSF57783">
    <property type="entry name" value="Zinc beta-ribbon"/>
    <property type="match status" value="1"/>
</dbReference>
<proteinExistence type="inferred from homology"/>
<evidence type="ECO:0000256" key="11">
    <source>
        <dbReference type="ARBA" id="ARBA00031009"/>
    </source>
</evidence>
<evidence type="ECO:0000256" key="6">
    <source>
        <dbReference type="ARBA" id="ARBA00022833"/>
    </source>
</evidence>
<dbReference type="GO" id="GO:0005634">
    <property type="term" value="C:nucleus"/>
    <property type="evidence" value="ECO:0007669"/>
    <property type="project" value="UniProtKB-SubCell"/>
</dbReference>
<comment type="similarity">
    <text evidence="2">Belongs to the TFIIB family.</text>
</comment>
<protein>
    <recommendedName>
        <fullName evidence="11">B-related factor 1</fullName>
    </recommendedName>
</protein>
<evidence type="ECO:0000256" key="8">
    <source>
        <dbReference type="ARBA" id="ARBA00023159"/>
    </source>
</evidence>
<keyword evidence="8" id="KW-0010">Activator</keyword>
<evidence type="ECO:0000256" key="12">
    <source>
        <dbReference type="PROSITE-ProRule" id="PRU00469"/>
    </source>
</evidence>
<evidence type="ECO:0000256" key="5">
    <source>
        <dbReference type="ARBA" id="ARBA00022771"/>
    </source>
</evidence>
<evidence type="ECO:0000256" key="9">
    <source>
        <dbReference type="ARBA" id="ARBA00023163"/>
    </source>
</evidence>
<organism evidence="16 17">
    <name type="scientific">Plectus sambesii</name>
    <dbReference type="NCBI Taxonomy" id="2011161"/>
    <lineage>
        <taxon>Eukaryota</taxon>
        <taxon>Metazoa</taxon>
        <taxon>Ecdysozoa</taxon>
        <taxon>Nematoda</taxon>
        <taxon>Chromadorea</taxon>
        <taxon>Plectida</taxon>
        <taxon>Plectina</taxon>
        <taxon>Plectoidea</taxon>
        <taxon>Plectidae</taxon>
        <taxon>Plectus</taxon>
    </lineage>
</organism>
<sequence>MVKTCPHCGCTDIDEDAARGDATCTGCGTVLEENTIVSDIQFAETGGGGHALIGQFVSSDGAQPSSLAGVRGLGAQESREVTLQKGKRVIQEVASQLRINQHCMDTALNFFKMSVSRGLTRGRVRTHVVTACLYMTCRIENTSHLLLDFSDVTQVNVYDLGKTFSFLARALKINLPPTDPCMYVMRFASMLKFGEKEKDVVTLATRLVQRMKRDWLATGRRPTGVCGAALLLAARSANFNRTVADIVRVVHVGEAVVRKRLEEFGQTPSSSLTLDEFATVDLERDEDPPAFREARLRARLLQQQQEDLRLDQLQQQIEPLESEVQRALDEKRRERFKRGPYAKLAVDDTFAAVDPELAVADEIVRDLILDDVDQDGEPEEPPTPSYNDYRPTLESLGIRSPADASHMTALVDTEPLNEDGELDLSGIDDDEIESYILSPPESALKTKVWMKNNASHLQVMEERQRLRREQEEKDKNDPQKRKKVKRRVKKEPIVAATAAEAMEKVIQEKKLSNKINYDVLKFLSGPRDKISEEPSVTHSSLDQVSGPPESKAPKSPSKNPGATLHKVPQPTTRRRSIKPVVNCAVAAKRAKKA</sequence>
<dbReference type="InterPro" id="IPR013150">
    <property type="entry name" value="TFIIB_cyclin"/>
</dbReference>
<dbReference type="Pfam" id="PF00382">
    <property type="entry name" value="TFIIB"/>
    <property type="match status" value="2"/>
</dbReference>
<evidence type="ECO:0000259" key="15">
    <source>
        <dbReference type="PROSITE" id="PS51134"/>
    </source>
</evidence>
<feature type="compositionally biased region" description="Polar residues" evidence="14">
    <location>
        <begin position="534"/>
        <end position="543"/>
    </location>
</feature>
<dbReference type="GO" id="GO:0017025">
    <property type="term" value="F:TBP-class protein binding"/>
    <property type="evidence" value="ECO:0007669"/>
    <property type="project" value="InterPro"/>
</dbReference>
<keyword evidence="7" id="KW-0805">Transcription regulation</keyword>
<evidence type="ECO:0000256" key="7">
    <source>
        <dbReference type="ARBA" id="ARBA00023015"/>
    </source>
</evidence>
<keyword evidence="13" id="KW-0175">Coiled coil</keyword>
<dbReference type="PANTHER" id="PTHR11618">
    <property type="entry name" value="TRANSCRIPTION INITIATION FACTOR IIB-RELATED"/>
    <property type="match status" value="1"/>
</dbReference>
<dbReference type="GO" id="GO:0097550">
    <property type="term" value="C:transcription preinitiation complex"/>
    <property type="evidence" value="ECO:0007669"/>
    <property type="project" value="TreeGrafter"/>
</dbReference>
<reference evidence="17" key="1">
    <citation type="submission" date="2022-11" db="UniProtKB">
        <authorList>
            <consortium name="WormBaseParasite"/>
        </authorList>
    </citation>
    <scope>IDENTIFICATION</scope>
</reference>
<dbReference type="Gene3D" id="2.20.25.10">
    <property type="match status" value="1"/>
</dbReference>
<dbReference type="FunFam" id="1.10.472.10:FF:000002">
    <property type="entry name" value="Transcription factor IIIB 90 kDa subunit"/>
    <property type="match status" value="1"/>
</dbReference>
<keyword evidence="10" id="KW-0539">Nucleus</keyword>
<keyword evidence="3" id="KW-0479">Metal-binding</keyword>
<keyword evidence="5 12" id="KW-0863">Zinc-finger</keyword>
<evidence type="ECO:0000256" key="10">
    <source>
        <dbReference type="ARBA" id="ARBA00023242"/>
    </source>
</evidence>
<evidence type="ECO:0000313" key="17">
    <source>
        <dbReference type="WBParaSite" id="PSAMB.scaffold5346size19103.g26418.t1"/>
    </source>
</evidence>
<dbReference type="Gene3D" id="1.20.5.650">
    <property type="entry name" value="Single helix bin"/>
    <property type="match status" value="1"/>
</dbReference>
<dbReference type="InterPro" id="IPR011665">
    <property type="entry name" value="BRF1_TBP-bd_dom"/>
</dbReference>
<dbReference type="PROSITE" id="PS51134">
    <property type="entry name" value="ZF_TFIIB"/>
    <property type="match status" value="1"/>
</dbReference>
<feature type="region of interest" description="Disordered" evidence="14">
    <location>
        <begin position="462"/>
        <end position="496"/>
    </location>
</feature>
<evidence type="ECO:0000256" key="13">
    <source>
        <dbReference type="SAM" id="Coils"/>
    </source>
</evidence>
<dbReference type="InterPro" id="IPR000812">
    <property type="entry name" value="TFIIB"/>
</dbReference>
<evidence type="ECO:0000313" key="16">
    <source>
        <dbReference type="Proteomes" id="UP000887566"/>
    </source>
</evidence>
<dbReference type="Gene3D" id="1.10.472.10">
    <property type="entry name" value="Cyclin-like"/>
    <property type="match status" value="2"/>
</dbReference>
<feature type="compositionally biased region" description="Acidic residues" evidence="14">
    <location>
        <begin position="371"/>
        <end position="380"/>
    </location>
</feature>
<dbReference type="Pfam" id="PF08271">
    <property type="entry name" value="Zn_Ribbon_TF"/>
    <property type="match status" value="1"/>
</dbReference>
<feature type="compositionally biased region" description="Low complexity" evidence="14">
    <location>
        <begin position="547"/>
        <end position="560"/>
    </location>
</feature>
<dbReference type="FunFam" id="2.20.25.10:FF:000012">
    <property type="entry name" value="Putative transcription factor IIIB 90 kDa subunit"/>
    <property type="match status" value="1"/>
</dbReference>
<keyword evidence="6" id="KW-0862">Zinc</keyword>
<evidence type="ECO:0000256" key="14">
    <source>
        <dbReference type="SAM" id="MobiDB-lite"/>
    </source>
</evidence>
<name>A0A914WTK0_9BILA</name>
<dbReference type="CDD" id="cd20554">
    <property type="entry name" value="CYCLIN_TFIIIB90_rpt2"/>
    <property type="match status" value="1"/>
</dbReference>
<dbReference type="PRINTS" id="PR00685">
    <property type="entry name" value="TIFACTORIIB"/>
</dbReference>
<dbReference type="GO" id="GO:0070897">
    <property type="term" value="P:transcription preinitiation complex assembly"/>
    <property type="evidence" value="ECO:0007669"/>
    <property type="project" value="InterPro"/>
</dbReference>
<feature type="coiled-coil region" evidence="13">
    <location>
        <begin position="303"/>
        <end position="330"/>
    </location>
</feature>
<dbReference type="CDD" id="cd20553">
    <property type="entry name" value="CYCLIN_TFIIIB90_rpt1"/>
    <property type="match status" value="1"/>
</dbReference>
<keyword evidence="16" id="KW-1185">Reference proteome</keyword>
<keyword evidence="9" id="KW-0804">Transcription</keyword>
<comment type="subcellular location">
    <subcellularLocation>
        <location evidence="1">Nucleus</location>
    </subcellularLocation>
</comment>
<dbReference type="FunFam" id="1.10.472.10:FF:000121">
    <property type="entry name" value="Transcription factor IIIB"/>
    <property type="match status" value="1"/>
</dbReference>
<dbReference type="SMART" id="SM00385">
    <property type="entry name" value="CYCLIN"/>
    <property type="match status" value="2"/>
</dbReference>
<accession>A0A914WTK0</accession>
<dbReference type="GO" id="GO:0008270">
    <property type="term" value="F:zinc ion binding"/>
    <property type="evidence" value="ECO:0007669"/>
    <property type="project" value="UniProtKB-KW"/>
</dbReference>
<dbReference type="AlphaFoldDB" id="A0A914WTK0"/>
<dbReference type="Pfam" id="PF07741">
    <property type="entry name" value="BRF1"/>
    <property type="match status" value="1"/>
</dbReference>
<evidence type="ECO:0000256" key="4">
    <source>
        <dbReference type="ARBA" id="ARBA00022737"/>
    </source>
</evidence>